<keyword evidence="1" id="KW-1133">Transmembrane helix</keyword>
<evidence type="ECO:0008006" key="4">
    <source>
        <dbReference type="Google" id="ProtNLM"/>
    </source>
</evidence>
<sequence>MKICPKCKGNVADGLNVCTHCGAVITPQAAKPKKKDSTEVKRDNQAIAITSVIITLVGIFIMFEVSALVGMIIYLIAFALSFNELRKDPEFRPETIVPFAKKCLSKENFKGMGLMFLVVAILPLMAVIGSYRWIVTDTYREVESMYNDYY</sequence>
<keyword evidence="1" id="KW-0472">Membrane</keyword>
<name>A0ABV1H3X6_9FIRM</name>
<organism evidence="2 3">
    <name type="scientific">Lachnospira intestinalis</name>
    <dbReference type="NCBI Taxonomy" id="3133158"/>
    <lineage>
        <taxon>Bacteria</taxon>
        <taxon>Bacillati</taxon>
        <taxon>Bacillota</taxon>
        <taxon>Clostridia</taxon>
        <taxon>Lachnospirales</taxon>
        <taxon>Lachnospiraceae</taxon>
        <taxon>Lachnospira</taxon>
    </lineage>
</organism>
<protein>
    <recommendedName>
        <fullName evidence="4">Zinc ribbon domain-containing protein</fullName>
    </recommendedName>
</protein>
<reference evidence="2" key="1">
    <citation type="submission" date="2024-03" db="EMBL/GenBank/DDBJ databases">
        <title>Human intestinal bacterial collection.</title>
        <authorList>
            <person name="Pauvert C."/>
            <person name="Hitch T.C.A."/>
            <person name="Clavel T."/>
        </authorList>
    </citation>
    <scope>NUCLEOTIDE SEQUENCE [LARGE SCALE GENOMIC DNA]</scope>
    <source>
        <strain evidence="2">CLA-AA-H89B</strain>
    </source>
</reference>
<evidence type="ECO:0000313" key="3">
    <source>
        <dbReference type="Proteomes" id="UP001546774"/>
    </source>
</evidence>
<accession>A0ABV1H3X6</accession>
<feature type="transmembrane region" description="Helical" evidence="1">
    <location>
        <begin position="114"/>
        <end position="134"/>
    </location>
</feature>
<evidence type="ECO:0000313" key="2">
    <source>
        <dbReference type="EMBL" id="MEQ2554087.1"/>
    </source>
</evidence>
<gene>
    <name evidence="2" type="ORF">WMO37_03530</name>
</gene>
<evidence type="ECO:0000256" key="1">
    <source>
        <dbReference type="SAM" id="Phobius"/>
    </source>
</evidence>
<comment type="caution">
    <text evidence="2">The sequence shown here is derived from an EMBL/GenBank/DDBJ whole genome shotgun (WGS) entry which is preliminary data.</text>
</comment>
<keyword evidence="3" id="KW-1185">Reference proteome</keyword>
<feature type="transmembrane region" description="Helical" evidence="1">
    <location>
        <begin position="46"/>
        <end position="77"/>
    </location>
</feature>
<dbReference type="Proteomes" id="UP001546774">
    <property type="component" value="Unassembled WGS sequence"/>
</dbReference>
<dbReference type="EMBL" id="JBBMFS010000002">
    <property type="protein sequence ID" value="MEQ2554087.1"/>
    <property type="molecule type" value="Genomic_DNA"/>
</dbReference>
<proteinExistence type="predicted"/>
<keyword evidence="1" id="KW-0812">Transmembrane</keyword>